<reference evidence="3 4" key="1">
    <citation type="submission" date="2015-04" db="EMBL/GenBank/DDBJ databases">
        <title>Lasius niger genome sequencing.</title>
        <authorList>
            <person name="Konorov E.A."/>
            <person name="Nikitin M.A."/>
            <person name="Kirill M.V."/>
            <person name="Chang P."/>
        </authorList>
    </citation>
    <scope>NUCLEOTIDE SEQUENCE [LARGE SCALE GENOMIC DNA]</scope>
    <source>
        <tissue evidence="3">Whole</tissue>
    </source>
</reference>
<dbReference type="GO" id="GO:0098970">
    <property type="term" value="P:postsynaptic neurotransmitter receptor diffusion trapping"/>
    <property type="evidence" value="ECO:0007669"/>
    <property type="project" value="TreeGrafter"/>
</dbReference>
<name>A0A0J7L510_LASNI</name>
<keyword evidence="1" id="KW-0500">Molybdenum</keyword>
<keyword evidence="1" id="KW-0808">Transferase</keyword>
<dbReference type="InterPro" id="IPR038987">
    <property type="entry name" value="MoeA-like"/>
</dbReference>
<dbReference type="STRING" id="67767.A0A0J7L510"/>
<protein>
    <submittedName>
        <fullName evidence="3">Gephyrin</fullName>
    </submittedName>
</protein>
<dbReference type="GO" id="GO:0072579">
    <property type="term" value="P:glycine receptor clustering"/>
    <property type="evidence" value="ECO:0007669"/>
    <property type="project" value="TreeGrafter"/>
</dbReference>
<keyword evidence="4" id="KW-1185">Reference proteome</keyword>
<keyword evidence="1" id="KW-0479">Metal-binding</keyword>
<dbReference type="InterPro" id="IPR005110">
    <property type="entry name" value="MoeA_linker/N"/>
</dbReference>
<accession>A0A0J7L510</accession>
<evidence type="ECO:0000313" key="3">
    <source>
        <dbReference type="EMBL" id="KMQ98037.1"/>
    </source>
</evidence>
<keyword evidence="1" id="KW-0501">Molybdenum cofactor biosynthesis</keyword>
<feature type="domain" description="MoeA N-terminal and linker" evidence="2">
    <location>
        <begin position="202"/>
        <end position="299"/>
    </location>
</feature>
<dbReference type="GO" id="GO:0005524">
    <property type="term" value="F:ATP binding"/>
    <property type="evidence" value="ECO:0007669"/>
    <property type="project" value="UniProtKB-UniRule"/>
</dbReference>
<dbReference type="OrthoDB" id="4349954at2759"/>
<evidence type="ECO:0000256" key="1">
    <source>
        <dbReference type="RuleBase" id="RU365090"/>
    </source>
</evidence>
<dbReference type="GO" id="GO:0006777">
    <property type="term" value="P:Mo-molybdopterin cofactor biosynthetic process"/>
    <property type="evidence" value="ECO:0007669"/>
    <property type="project" value="UniProtKB-UniRule"/>
</dbReference>
<dbReference type="AlphaFoldDB" id="A0A0J7L510"/>
<dbReference type="SUPFAM" id="SSF63882">
    <property type="entry name" value="MoeA N-terminal region -like"/>
    <property type="match status" value="1"/>
</dbReference>
<dbReference type="UniPathway" id="UPA00344"/>
<dbReference type="GO" id="GO:0099634">
    <property type="term" value="C:postsynaptic specialization membrane"/>
    <property type="evidence" value="ECO:0007669"/>
    <property type="project" value="GOC"/>
</dbReference>
<comment type="cofactor">
    <cofactor evidence="1">
        <name>Mg(2+)</name>
        <dbReference type="ChEBI" id="CHEBI:18420"/>
    </cofactor>
</comment>
<dbReference type="GO" id="GO:0030425">
    <property type="term" value="C:dendrite"/>
    <property type="evidence" value="ECO:0007669"/>
    <property type="project" value="TreeGrafter"/>
</dbReference>
<organism evidence="3 4">
    <name type="scientific">Lasius niger</name>
    <name type="common">Black garden ant</name>
    <dbReference type="NCBI Taxonomy" id="67767"/>
    <lineage>
        <taxon>Eukaryota</taxon>
        <taxon>Metazoa</taxon>
        <taxon>Ecdysozoa</taxon>
        <taxon>Arthropoda</taxon>
        <taxon>Hexapoda</taxon>
        <taxon>Insecta</taxon>
        <taxon>Pterygota</taxon>
        <taxon>Neoptera</taxon>
        <taxon>Endopterygota</taxon>
        <taxon>Hymenoptera</taxon>
        <taxon>Apocrita</taxon>
        <taxon>Aculeata</taxon>
        <taxon>Formicoidea</taxon>
        <taxon>Formicidae</taxon>
        <taxon>Formicinae</taxon>
        <taxon>Lasius</taxon>
        <taxon>Lasius</taxon>
    </lineage>
</organism>
<dbReference type="GO" id="GO:0046872">
    <property type="term" value="F:metal ion binding"/>
    <property type="evidence" value="ECO:0007669"/>
    <property type="project" value="UniProtKB-UniRule"/>
</dbReference>
<sequence length="302" mass="33159">MDIYIGIDKYTDNVNKAKRYKDSSYFSDESIEKAVDGHEVKYCEKLLSSSESNLGKIDVTNGNTISKEFSSLPDTVVKKSNVANESTIVKESSLPDIMMKELNIANQAIIDKASSSSTDLNVASEVVIDKESSSSSDMMKELLNIASEALIDEESSSSSDIIMKELNIAKQAIIDKESPSSSEIANERNLEDIVPNVQFPMISIDKALSIMRRVIRHNLNERQYDREKINNAHGRILCETVYSECNVPAFRVSAKHGFAVLASDGEGIRIVLNGTTSAPVSLKPGTCVWVKSGARIPDGEQL</sequence>
<gene>
    <name evidence="3" type="ORF">RF55_1616</name>
</gene>
<dbReference type="GO" id="GO:0097112">
    <property type="term" value="P:gamma-aminobutyric acid receptor clustering"/>
    <property type="evidence" value="ECO:0007669"/>
    <property type="project" value="TreeGrafter"/>
</dbReference>
<evidence type="ECO:0000313" key="4">
    <source>
        <dbReference type="Proteomes" id="UP000036403"/>
    </source>
</evidence>
<proteinExistence type="inferred from homology"/>
<dbReference type="Gene3D" id="2.170.190.11">
    <property type="entry name" value="Molybdopterin biosynthesis moea protein, domain 3"/>
    <property type="match status" value="1"/>
</dbReference>
<comment type="function">
    <text evidence="1">Catalyzes two steps in the biosynthesis of the molybdenum cofactor. In the first step, molybdopterin is adenylated. Subsequently, molybdate is inserted into adenylated molybdopterin and AMP is released.</text>
</comment>
<dbReference type="GO" id="GO:0061598">
    <property type="term" value="F:molybdopterin adenylyltransferase activity"/>
    <property type="evidence" value="ECO:0007669"/>
    <property type="project" value="UniProtKB-UniRule"/>
</dbReference>
<dbReference type="Gene3D" id="3.90.105.10">
    <property type="entry name" value="Molybdopterin biosynthesis moea protein, domain 2"/>
    <property type="match status" value="1"/>
</dbReference>
<dbReference type="PANTHER" id="PTHR10192:SF5">
    <property type="entry name" value="GEPHYRIN"/>
    <property type="match status" value="1"/>
</dbReference>
<dbReference type="EMBL" id="LBMM01000579">
    <property type="protein sequence ID" value="KMQ98037.1"/>
    <property type="molecule type" value="Genomic_DNA"/>
</dbReference>
<dbReference type="Pfam" id="PF03453">
    <property type="entry name" value="MoeA_N"/>
    <property type="match status" value="1"/>
</dbReference>
<comment type="similarity">
    <text evidence="1">Belongs to the MoeA family.</text>
</comment>
<dbReference type="GO" id="GO:0007529">
    <property type="term" value="P:establishment of synaptic specificity at neuromuscular junction"/>
    <property type="evidence" value="ECO:0007669"/>
    <property type="project" value="TreeGrafter"/>
</dbReference>
<evidence type="ECO:0000259" key="2">
    <source>
        <dbReference type="Pfam" id="PF03453"/>
    </source>
</evidence>
<comment type="pathway">
    <text evidence="1">Cofactor biosynthesis; molybdopterin biosynthesis.</text>
</comment>
<comment type="caution">
    <text evidence="3">The sequence shown here is derived from an EMBL/GenBank/DDBJ whole genome shotgun (WGS) entry which is preliminary data.</text>
</comment>
<dbReference type="GO" id="GO:0005829">
    <property type="term" value="C:cytosol"/>
    <property type="evidence" value="ECO:0007669"/>
    <property type="project" value="TreeGrafter"/>
</dbReference>
<dbReference type="PANTHER" id="PTHR10192">
    <property type="entry name" value="MOLYBDOPTERIN BIOSYNTHESIS PROTEIN"/>
    <property type="match status" value="1"/>
</dbReference>
<keyword evidence="1" id="KW-0460">Magnesium</keyword>
<dbReference type="PaxDb" id="67767-A0A0J7L510"/>
<comment type="catalytic activity">
    <reaction evidence="1">
        <text>adenylyl-molybdopterin + molybdate = Mo-molybdopterin + AMP + H(+)</text>
        <dbReference type="Rhea" id="RHEA:35047"/>
        <dbReference type="ChEBI" id="CHEBI:15378"/>
        <dbReference type="ChEBI" id="CHEBI:36264"/>
        <dbReference type="ChEBI" id="CHEBI:62727"/>
        <dbReference type="ChEBI" id="CHEBI:71302"/>
        <dbReference type="ChEBI" id="CHEBI:456215"/>
    </reaction>
</comment>
<dbReference type="GO" id="GO:0061599">
    <property type="term" value="F:molybdopterin molybdotransferase activity"/>
    <property type="evidence" value="ECO:0007669"/>
    <property type="project" value="UniProtKB-UniRule"/>
</dbReference>
<dbReference type="Proteomes" id="UP000036403">
    <property type="component" value="Unassembled WGS sequence"/>
</dbReference>
<comment type="catalytic activity">
    <reaction evidence="1">
        <text>molybdopterin + ATP + H(+) = adenylyl-molybdopterin + diphosphate</text>
        <dbReference type="Rhea" id="RHEA:31331"/>
        <dbReference type="ChEBI" id="CHEBI:15378"/>
        <dbReference type="ChEBI" id="CHEBI:30616"/>
        <dbReference type="ChEBI" id="CHEBI:33019"/>
        <dbReference type="ChEBI" id="CHEBI:58698"/>
        <dbReference type="ChEBI" id="CHEBI:62727"/>
    </reaction>
</comment>
<dbReference type="InterPro" id="IPR036135">
    <property type="entry name" value="MoeA_linker/N_sf"/>
</dbReference>